<evidence type="ECO:0000256" key="1">
    <source>
        <dbReference type="ARBA" id="ARBA00023002"/>
    </source>
</evidence>
<keyword evidence="2" id="KW-0503">Monooxygenase</keyword>
<dbReference type="EMBL" id="QDGZ01000001">
    <property type="protein sequence ID" value="PVG84524.1"/>
    <property type="molecule type" value="Genomic_DNA"/>
</dbReference>
<keyword evidence="5" id="KW-1185">Reference proteome</keyword>
<organism evidence="4 5">
    <name type="scientific">Nocardioides gansuensis</name>
    <dbReference type="NCBI Taxonomy" id="2138300"/>
    <lineage>
        <taxon>Bacteria</taxon>
        <taxon>Bacillati</taxon>
        <taxon>Actinomycetota</taxon>
        <taxon>Actinomycetes</taxon>
        <taxon>Propionibacteriales</taxon>
        <taxon>Nocardioidaceae</taxon>
        <taxon>Nocardioides</taxon>
    </lineage>
</organism>
<evidence type="ECO:0000313" key="5">
    <source>
        <dbReference type="Proteomes" id="UP000246018"/>
    </source>
</evidence>
<dbReference type="InterPro" id="IPR050493">
    <property type="entry name" value="FAD-dep_Monooxygenase_BioMet"/>
</dbReference>
<proteinExistence type="predicted"/>
<evidence type="ECO:0000259" key="3">
    <source>
        <dbReference type="Pfam" id="PF01494"/>
    </source>
</evidence>
<dbReference type="Gene3D" id="3.50.50.60">
    <property type="entry name" value="FAD/NAD(P)-binding domain"/>
    <property type="match status" value="1"/>
</dbReference>
<dbReference type="Pfam" id="PF01494">
    <property type="entry name" value="FAD_binding_3"/>
    <property type="match status" value="1"/>
</dbReference>
<dbReference type="GO" id="GO:0004497">
    <property type="term" value="F:monooxygenase activity"/>
    <property type="evidence" value="ECO:0007669"/>
    <property type="project" value="UniProtKB-KW"/>
</dbReference>
<dbReference type="RefSeq" id="WP_116570657.1">
    <property type="nucleotide sequence ID" value="NZ_QDGZ01000001.1"/>
</dbReference>
<dbReference type="AlphaFoldDB" id="A0A2T8FFN9"/>
<evidence type="ECO:0000313" key="4">
    <source>
        <dbReference type="EMBL" id="PVG84524.1"/>
    </source>
</evidence>
<name>A0A2T8FFN9_9ACTN</name>
<gene>
    <name evidence="4" type="ORF">DDE18_02670</name>
</gene>
<dbReference type="PRINTS" id="PR00420">
    <property type="entry name" value="RNGMNOXGNASE"/>
</dbReference>
<dbReference type="PANTHER" id="PTHR13789">
    <property type="entry name" value="MONOOXYGENASE"/>
    <property type="match status" value="1"/>
</dbReference>
<reference evidence="4 5" key="1">
    <citation type="submission" date="2018-04" db="EMBL/GenBank/DDBJ databases">
        <title>Genome of Nocardioides gansuensis WSJ-1.</title>
        <authorList>
            <person name="Wu S."/>
            <person name="Wang G."/>
        </authorList>
    </citation>
    <scope>NUCLEOTIDE SEQUENCE [LARGE SCALE GENOMIC DNA]</scope>
    <source>
        <strain evidence="4 5">WSJ-1</strain>
    </source>
</reference>
<dbReference type="OrthoDB" id="3212532at2"/>
<keyword evidence="1" id="KW-0560">Oxidoreductase</keyword>
<dbReference type="InterPro" id="IPR002938">
    <property type="entry name" value="FAD-bd"/>
</dbReference>
<protein>
    <submittedName>
        <fullName evidence="4">Pyridine nucleotide-disulfide oxidoreductase</fullName>
    </submittedName>
</protein>
<dbReference type="InterPro" id="IPR036188">
    <property type="entry name" value="FAD/NAD-bd_sf"/>
</dbReference>
<dbReference type="Proteomes" id="UP000246018">
    <property type="component" value="Unassembled WGS sequence"/>
</dbReference>
<comment type="caution">
    <text evidence="4">The sequence shown here is derived from an EMBL/GenBank/DDBJ whole genome shotgun (WGS) entry which is preliminary data.</text>
</comment>
<accession>A0A2T8FFN9</accession>
<feature type="domain" description="FAD-binding" evidence="3">
    <location>
        <begin position="2"/>
        <end position="345"/>
    </location>
</feature>
<dbReference type="GO" id="GO:0071949">
    <property type="term" value="F:FAD binding"/>
    <property type="evidence" value="ECO:0007669"/>
    <property type="project" value="InterPro"/>
</dbReference>
<sequence>MRVVVVGGGIAGPAVAMALHWNGVEAVVLEGRPRSDGREGSYLTVTPNGLDALEHMGALSLVRDAGFPARRNVMLGSRGQRLGEVGLGEPLHDGTHAVTVKRSLLSMCLAQEAERRGIPIEYDAPVAEVADHGSSARATLTDGRTFEGDLLIGADGVHSKVRRAIDPHAPSGRYVGLLNFGGITRDTHLAEELPEEAWEFRFAKRAFFGAARTPGRDVVWFVNLPGPEIDRAQRGAISPDAWHHQLAELFTGDPGPAAELIAAGKLELVADNVYDLGHVPTWHRGRLVVIGDAAHAPSPSSGQGASMALEDAALLTAALRRHPTVEDALARFVHQRRPRVERIVATGARTSSAKTPGPVGRVLRDAILRPVFRYAVTDKSMAWIYDHRIEEVAPARDDF</sequence>
<dbReference type="SUPFAM" id="SSF51905">
    <property type="entry name" value="FAD/NAD(P)-binding domain"/>
    <property type="match status" value="1"/>
</dbReference>
<dbReference type="PANTHER" id="PTHR13789:SF309">
    <property type="entry name" value="PUTATIVE (AFU_ORTHOLOGUE AFUA_6G14510)-RELATED"/>
    <property type="match status" value="1"/>
</dbReference>
<evidence type="ECO:0000256" key="2">
    <source>
        <dbReference type="ARBA" id="ARBA00023033"/>
    </source>
</evidence>